<dbReference type="AlphaFoldDB" id="A0A1M4WUG0"/>
<dbReference type="STRING" id="1121881.SAMN02745225_01792"/>
<dbReference type="CDD" id="cd07989">
    <property type="entry name" value="LPLAT_AGPAT-like"/>
    <property type="match status" value="1"/>
</dbReference>
<dbReference type="Proteomes" id="UP000184295">
    <property type="component" value="Unassembled WGS sequence"/>
</dbReference>
<feature type="domain" description="Phospholipid/glycerol acyltransferase" evidence="4">
    <location>
        <begin position="86"/>
        <end position="204"/>
    </location>
</feature>
<proteinExistence type="predicted"/>
<dbReference type="GO" id="GO:0006654">
    <property type="term" value="P:phosphatidic acid biosynthetic process"/>
    <property type="evidence" value="ECO:0007669"/>
    <property type="project" value="TreeGrafter"/>
</dbReference>
<evidence type="ECO:0000256" key="1">
    <source>
        <dbReference type="ARBA" id="ARBA00022679"/>
    </source>
</evidence>
<dbReference type="OrthoDB" id="9808424at2"/>
<dbReference type="PANTHER" id="PTHR10434">
    <property type="entry name" value="1-ACYL-SN-GLYCEROL-3-PHOSPHATE ACYLTRANSFERASE"/>
    <property type="match status" value="1"/>
</dbReference>
<accession>A0A1M4WUG0</accession>
<name>A0A1M4WUG0_9ACTN</name>
<evidence type="ECO:0000256" key="2">
    <source>
        <dbReference type="ARBA" id="ARBA00023315"/>
    </source>
</evidence>
<evidence type="ECO:0000313" key="6">
    <source>
        <dbReference type="Proteomes" id="UP000184295"/>
    </source>
</evidence>
<evidence type="ECO:0000259" key="4">
    <source>
        <dbReference type="SMART" id="SM00563"/>
    </source>
</evidence>
<keyword evidence="2 5" id="KW-0012">Acyltransferase</keyword>
<reference evidence="6" key="1">
    <citation type="submission" date="2016-11" db="EMBL/GenBank/DDBJ databases">
        <authorList>
            <person name="Varghese N."/>
            <person name="Submissions S."/>
        </authorList>
    </citation>
    <scope>NUCLEOTIDE SEQUENCE [LARGE SCALE GENOMIC DNA]</scope>
    <source>
        <strain evidence="6">DSM 19514</strain>
    </source>
</reference>
<organism evidence="5 6">
    <name type="scientific">Ferrithrix thermotolerans DSM 19514</name>
    <dbReference type="NCBI Taxonomy" id="1121881"/>
    <lineage>
        <taxon>Bacteria</taxon>
        <taxon>Bacillati</taxon>
        <taxon>Actinomycetota</taxon>
        <taxon>Acidimicrobiia</taxon>
        <taxon>Acidimicrobiales</taxon>
        <taxon>Acidimicrobiaceae</taxon>
        <taxon>Ferrithrix</taxon>
    </lineage>
</organism>
<sequence>MSKELPKITKVLSEFPFRRAKVPGTLPVERYKDPLGTSFDTEWARKYPIRLLRALLLDNLLRPATKLIASPEVYGLDRVNDLKGPLIFASNHASHLDTPLLLCNLPERFRHRCVVAAGADYFFDRRWKSYLWSGLLGAIPIERNRVNRRSAELSTELIRKGWSLLIFPEGGRTQDGLGQSFKGGVAQLALKSGTPVVPIYLEGTFEILGKNSERIRPGKTRIVFGSPIDPTDKDARNLTKEIEAAVAVLSREVHDNYWDAQLARYQDEHLSLTPKDRGSWIAEWNRSAQAPKRHTSPKWPRYFGSSKKT</sequence>
<gene>
    <name evidence="5" type="ORF">SAMN02745225_01792</name>
</gene>
<dbReference type="GO" id="GO:0003841">
    <property type="term" value="F:1-acylglycerol-3-phosphate O-acyltransferase activity"/>
    <property type="evidence" value="ECO:0007669"/>
    <property type="project" value="TreeGrafter"/>
</dbReference>
<keyword evidence="1 5" id="KW-0808">Transferase</keyword>
<dbReference type="SMART" id="SM00563">
    <property type="entry name" value="PlsC"/>
    <property type="match status" value="1"/>
</dbReference>
<protein>
    <submittedName>
        <fullName evidence="5">1-acyl-sn-glycerol-3-phosphate acyltransferases</fullName>
    </submittedName>
</protein>
<dbReference type="PANTHER" id="PTHR10434:SF11">
    <property type="entry name" value="1-ACYL-SN-GLYCEROL-3-PHOSPHATE ACYLTRANSFERASE"/>
    <property type="match status" value="1"/>
</dbReference>
<dbReference type="EMBL" id="FQUL01000029">
    <property type="protein sequence ID" value="SHE84850.1"/>
    <property type="molecule type" value="Genomic_DNA"/>
</dbReference>
<evidence type="ECO:0000256" key="3">
    <source>
        <dbReference type="SAM" id="MobiDB-lite"/>
    </source>
</evidence>
<feature type="region of interest" description="Disordered" evidence="3">
    <location>
        <begin position="283"/>
        <end position="309"/>
    </location>
</feature>
<dbReference type="RefSeq" id="WP_072791516.1">
    <property type="nucleotide sequence ID" value="NZ_FQUL01000029.1"/>
</dbReference>
<dbReference type="Pfam" id="PF01553">
    <property type="entry name" value="Acyltransferase"/>
    <property type="match status" value="1"/>
</dbReference>
<dbReference type="SUPFAM" id="SSF69593">
    <property type="entry name" value="Glycerol-3-phosphate (1)-acyltransferase"/>
    <property type="match status" value="1"/>
</dbReference>
<keyword evidence="6" id="KW-1185">Reference proteome</keyword>
<dbReference type="InterPro" id="IPR002123">
    <property type="entry name" value="Plipid/glycerol_acylTrfase"/>
</dbReference>
<evidence type="ECO:0000313" key="5">
    <source>
        <dbReference type="EMBL" id="SHE84850.1"/>
    </source>
</evidence>